<feature type="domain" description="Myb-like" evidence="2">
    <location>
        <begin position="268"/>
        <end position="316"/>
    </location>
</feature>
<dbReference type="AlphaFoldDB" id="Q23QE8"/>
<dbReference type="PANTHER" id="PTHR22929:SF0">
    <property type="entry name" value="TRANSCRIPTION FACTOR TFIIIB COMPONENT B'' HOMOLOG"/>
    <property type="match status" value="1"/>
</dbReference>
<protein>
    <submittedName>
        <fullName evidence="3">Myb-like DNA-binding domain protein</fullName>
    </submittedName>
</protein>
<dbReference type="Gene3D" id="1.20.58.1880">
    <property type="match status" value="1"/>
</dbReference>
<dbReference type="STRING" id="312017.Q23QE8"/>
<dbReference type="OrthoDB" id="307404at2759"/>
<dbReference type="InterPro" id="IPR009057">
    <property type="entry name" value="Homeodomain-like_sf"/>
</dbReference>
<name>Q23QE8_TETTS</name>
<feature type="compositionally biased region" description="Polar residues" evidence="1">
    <location>
        <begin position="195"/>
        <end position="210"/>
    </location>
</feature>
<evidence type="ECO:0000313" key="3">
    <source>
        <dbReference type="EMBL" id="EAR98749.2"/>
    </source>
</evidence>
<evidence type="ECO:0000259" key="2">
    <source>
        <dbReference type="SMART" id="SM00717"/>
    </source>
</evidence>
<dbReference type="EMBL" id="GG662648">
    <property type="protein sequence ID" value="EAR98749.2"/>
    <property type="molecule type" value="Genomic_DNA"/>
</dbReference>
<dbReference type="eggNOG" id="ENOG502SZQN">
    <property type="taxonomic scope" value="Eukaryota"/>
</dbReference>
<dbReference type="KEGG" id="tet:TTHERM_01211750"/>
<feature type="region of interest" description="Disordered" evidence="1">
    <location>
        <begin position="18"/>
        <end position="37"/>
    </location>
</feature>
<dbReference type="InParanoid" id="Q23QE8"/>
<dbReference type="HOGENOM" id="CLU_649720_0_0_1"/>
<dbReference type="Pfam" id="PF15963">
    <property type="entry name" value="Myb_DNA-bind_7"/>
    <property type="match status" value="1"/>
</dbReference>
<evidence type="ECO:0000313" key="4">
    <source>
        <dbReference type="Proteomes" id="UP000009168"/>
    </source>
</evidence>
<dbReference type="GO" id="GO:0003677">
    <property type="term" value="F:DNA binding"/>
    <property type="evidence" value="ECO:0007669"/>
    <property type="project" value="UniProtKB-KW"/>
</dbReference>
<dbReference type="InterPro" id="IPR039467">
    <property type="entry name" value="TFIIIB_B''_Myb"/>
</dbReference>
<dbReference type="GeneID" id="7842323"/>
<dbReference type="Proteomes" id="UP000009168">
    <property type="component" value="Unassembled WGS sequence"/>
</dbReference>
<dbReference type="PANTHER" id="PTHR22929">
    <property type="entry name" value="RNA POLYMERASE III TRANSCRIPTION INITIATION FACTOR B"/>
    <property type="match status" value="1"/>
</dbReference>
<evidence type="ECO:0000256" key="1">
    <source>
        <dbReference type="SAM" id="MobiDB-lite"/>
    </source>
</evidence>
<sequence length="397" mass="45024">MEQIITVKPIITVPEKTKKQPVKRGMTQIAKEETKRERIQREQREEIECAKLEKLEKRVKLNDEVRITKSAKECINSTFGHNENHESVLEQNGNGFAINLSLSLLSSCASLQENNAACQSTCLNALSSPLRALSQMSTSYSNLDDESLTEETSSALSHLNKKSSSSDEEECVSSHFLSQKILSDDDEDEFDGIAKSSSDNPIPNLTSLQSLDSCPLQGHSQLKSTNDIEISISQKTIAQLQVEEKSSSSTQASTKKGINSASFLSREHTKKWSHDETLKFYKGLELFGTDFSMISRLFTNRTRKMCKNKFRKEEKVNMQEIEKRLQCNRSLRMKKVVQRLNVIRAKLNLKFAKTPEERIQIIQNARRSRFDSFNSIDSLDINVVETIESQLNGQSLF</sequence>
<dbReference type="GO" id="GO:0001156">
    <property type="term" value="F:TFIIIC-class transcription factor complex binding"/>
    <property type="evidence" value="ECO:0007669"/>
    <property type="project" value="TreeGrafter"/>
</dbReference>
<feature type="region of interest" description="Disordered" evidence="1">
    <location>
        <begin position="143"/>
        <end position="171"/>
    </location>
</feature>
<keyword evidence="4" id="KW-1185">Reference proteome</keyword>
<dbReference type="InterPro" id="IPR001005">
    <property type="entry name" value="SANT/Myb"/>
</dbReference>
<dbReference type="CDD" id="cd00167">
    <property type="entry name" value="SANT"/>
    <property type="match status" value="1"/>
</dbReference>
<proteinExistence type="predicted"/>
<feature type="region of interest" description="Disordered" evidence="1">
    <location>
        <begin position="189"/>
        <end position="210"/>
    </location>
</feature>
<dbReference type="RefSeq" id="XP_001018994.2">
    <property type="nucleotide sequence ID" value="XM_001018994.2"/>
</dbReference>
<organism evidence="3 4">
    <name type="scientific">Tetrahymena thermophila (strain SB210)</name>
    <dbReference type="NCBI Taxonomy" id="312017"/>
    <lineage>
        <taxon>Eukaryota</taxon>
        <taxon>Sar</taxon>
        <taxon>Alveolata</taxon>
        <taxon>Ciliophora</taxon>
        <taxon>Intramacronucleata</taxon>
        <taxon>Oligohymenophorea</taxon>
        <taxon>Hymenostomatida</taxon>
        <taxon>Tetrahymenina</taxon>
        <taxon>Tetrahymenidae</taxon>
        <taxon>Tetrahymena</taxon>
    </lineage>
</organism>
<gene>
    <name evidence="3" type="ORF">TTHERM_01211750</name>
</gene>
<reference evidence="4" key="1">
    <citation type="journal article" date="2006" name="PLoS Biol.">
        <title>Macronuclear genome sequence of the ciliate Tetrahymena thermophila, a model eukaryote.</title>
        <authorList>
            <person name="Eisen J.A."/>
            <person name="Coyne R.S."/>
            <person name="Wu M."/>
            <person name="Wu D."/>
            <person name="Thiagarajan M."/>
            <person name="Wortman J.R."/>
            <person name="Badger J.H."/>
            <person name="Ren Q."/>
            <person name="Amedeo P."/>
            <person name="Jones K.M."/>
            <person name="Tallon L.J."/>
            <person name="Delcher A.L."/>
            <person name="Salzberg S.L."/>
            <person name="Silva J.C."/>
            <person name="Haas B.J."/>
            <person name="Majoros W.H."/>
            <person name="Farzad M."/>
            <person name="Carlton J.M."/>
            <person name="Smith R.K. Jr."/>
            <person name="Garg J."/>
            <person name="Pearlman R.E."/>
            <person name="Karrer K.M."/>
            <person name="Sun L."/>
            <person name="Manning G."/>
            <person name="Elde N.C."/>
            <person name="Turkewitz A.P."/>
            <person name="Asai D.J."/>
            <person name="Wilkes D.E."/>
            <person name="Wang Y."/>
            <person name="Cai H."/>
            <person name="Collins K."/>
            <person name="Stewart B.A."/>
            <person name="Lee S.R."/>
            <person name="Wilamowska K."/>
            <person name="Weinberg Z."/>
            <person name="Ruzzo W.L."/>
            <person name="Wloga D."/>
            <person name="Gaertig J."/>
            <person name="Frankel J."/>
            <person name="Tsao C.-C."/>
            <person name="Gorovsky M.A."/>
            <person name="Keeling P.J."/>
            <person name="Waller R.F."/>
            <person name="Patron N.J."/>
            <person name="Cherry J.M."/>
            <person name="Stover N.A."/>
            <person name="Krieger C.J."/>
            <person name="del Toro C."/>
            <person name="Ryder H.F."/>
            <person name="Williamson S.C."/>
            <person name="Barbeau R.A."/>
            <person name="Hamilton E.P."/>
            <person name="Orias E."/>
        </authorList>
    </citation>
    <scope>NUCLEOTIDE SEQUENCE [LARGE SCALE GENOMIC DNA]</scope>
    <source>
        <strain evidence="4">SB210</strain>
    </source>
</reference>
<dbReference type="GO" id="GO:0070898">
    <property type="term" value="P:RNA polymerase III preinitiation complex assembly"/>
    <property type="evidence" value="ECO:0007669"/>
    <property type="project" value="TreeGrafter"/>
</dbReference>
<keyword evidence="3" id="KW-0238">DNA-binding</keyword>
<dbReference type="GO" id="GO:0000126">
    <property type="term" value="C:transcription factor TFIIIB complex"/>
    <property type="evidence" value="ECO:0007669"/>
    <property type="project" value="TreeGrafter"/>
</dbReference>
<accession>Q23QE8</accession>
<dbReference type="SUPFAM" id="SSF46689">
    <property type="entry name" value="Homeodomain-like"/>
    <property type="match status" value="1"/>
</dbReference>
<dbReference type="SMART" id="SM00717">
    <property type="entry name" value="SANT"/>
    <property type="match status" value="1"/>
</dbReference>